<keyword evidence="1 3" id="KW-0328">Glycosyltransferase</keyword>
<reference evidence="5 6" key="1">
    <citation type="submission" date="2016-10" db="EMBL/GenBank/DDBJ databases">
        <authorList>
            <person name="de Groot N.N."/>
        </authorList>
    </citation>
    <scope>NUCLEOTIDE SEQUENCE [LARGE SCALE GENOMIC DNA]</scope>
    <source>
        <strain evidence="5 6">DSM 4180</strain>
    </source>
</reference>
<name>A0A1I4PNT9_ECTMO</name>
<comment type="caution">
    <text evidence="3">Lacks conserved residue(s) required for the propagation of feature annotation.</text>
</comment>
<comment type="similarity">
    <text evidence="3">Belongs to the PNP/MTAP phosphorylase family. MTAP subfamily.</text>
</comment>
<dbReference type="OrthoDB" id="1523230at2"/>
<dbReference type="STRING" id="195064.SAMN05421721_10291"/>
<dbReference type="PANTHER" id="PTHR42679">
    <property type="entry name" value="S-METHYL-5'-THIOADENOSINE PHOSPHORYLASE"/>
    <property type="match status" value="1"/>
</dbReference>
<dbReference type="CDD" id="cd09010">
    <property type="entry name" value="MTAP_SsMTAPII_like_MTIP"/>
    <property type="match status" value="1"/>
</dbReference>
<dbReference type="EMBL" id="FOUO01000002">
    <property type="protein sequence ID" value="SFM29344.1"/>
    <property type="molecule type" value="Genomic_DNA"/>
</dbReference>
<organism evidence="5 6">
    <name type="scientific">Ectothiorhodospira mobilis</name>
    <dbReference type="NCBI Taxonomy" id="195064"/>
    <lineage>
        <taxon>Bacteria</taxon>
        <taxon>Pseudomonadati</taxon>
        <taxon>Pseudomonadota</taxon>
        <taxon>Gammaproteobacteria</taxon>
        <taxon>Chromatiales</taxon>
        <taxon>Ectothiorhodospiraceae</taxon>
        <taxon>Ectothiorhodospira</taxon>
    </lineage>
</organism>
<comment type="pathway">
    <text evidence="3">Purine metabolism; purine nucleoside salvage.</text>
</comment>
<comment type="function">
    <text evidence="3">Catalyzes the reversible phosphorylation of S-methyl-5'-thioinosine (MTI) to hypoxanthine and 5-methylthioribose-1-phosphate. Involved in the breakdown of S-methyl-5'-thioadenosine (MTA), a major by-product of polyamine biosynthesis. Catabolism of (MTA) occurs via deamination to MTI and phosphorolysis to hypoxanthine.</text>
</comment>
<feature type="domain" description="Nucleoside phosphorylase" evidence="4">
    <location>
        <begin position="5"/>
        <end position="247"/>
    </location>
</feature>
<dbReference type="GO" id="GO:0017061">
    <property type="term" value="F:S-methyl-5-thioadenosine phosphorylase activity"/>
    <property type="evidence" value="ECO:0007669"/>
    <property type="project" value="InterPro"/>
</dbReference>
<sequence>MTESTIAIIGGTGLTSLNGLEITRREVMHTPYGEPSGPLTHGVLAGRRVVFLARHGYGHTIPPHRINYRANIWALKNAGIHRVVAVAAVGGITREMHPPRLVFPDQIIDYTWSRGHTFFEEDLSHVTHVDFTHPYDEGLRQALIQGARGIGIDAVERGTYAATQGPRLETGAEIDRLERDGCDLVGMTGMPEAALARELDLAYATCAVVANWAAGRGEGAGEISMEEVNRNVSQGMDNVRRLLETVIPTL</sequence>
<dbReference type="HAMAP" id="MF_01963">
    <property type="entry name" value="MTAP"/>
    <property type="match status" value="1"/>
</dbReference>
<feature type="binding site" evidence="3">
    <location>
        <begin position="211"/>
        <end position="213"/>
    </location>
    <ligand>
        <name>substrate</name>
    </ligand>
</feature>
<dbReference type="NCBIfam" id="TIGR01694">
    <property type="entry name" value="MTAP"/>
    <property type="match status" value="1"/>
</dbReference>
<comment type="miscellaneous">
    <text evidence="3">Although this enzyme belongs to the family of MTA phosphorylases based on sequence homology, it has been shown that conserved amino acid substitutions in the substrate binding pocket convert the substrate specificity of this enzyme from 6-aminopurines to 6-oxopurines.</text>
</comment>
<dbReference type="SUPFAM" id="SSF53167">
    <property type="entry name" value="Purine and uridine phosphorylases"/>
    <property type="match status" value="1"/>
</dbReference>
<comment type="subunit">
    <text evidence="3">Homotrimer.</text>
</comment>
<gene>
    <name evidence="5" type="ORF">SAMN05421721_10291</name>
</gene>
<evidence type="ECO:0000256" key="3">
    <source>
        <dbReference type="HAMAP-Rule" id="MF_01963"/>
    </source>
</evidence>
<dbReference type="Pfam" id="PF01048">
    <property type="entry name" value="PNP_UDP_1"/>
    <property type="match status" value="1"/>
</dbReference>
<feature type="binding site" evidence="3">
    <location>
        <position position="12"/>
    </location>
    <ligand>
        <name>phosphate</name>
        <dbReference type="ChEBI" id="CHEBI:43474"/>
    </ligand>
</feature>
<comment type="catalytic activity">
    <reaction evidence="3">
        <text>S-methyl-5'-thioinosine + phosphate = 5-(methylsulfanyl)-alpha-D-ribose 1-phosphate + hypoxanthine</text>
        <dbReference type="Rhea" id="RHEA:30643"/>
        <dbReference type="ChEBI" id="CHEBI:17368"/>
        <dbReference type="ChEBI" id="CHEBI:43474"/>
        <dbReference type="ChEBI" id="CHEBI:48595"/>
        <dbReference type="ChEBI" id="CHEBI:58533"/>
        <dbReference type="EC" id="2.4.2.44"/>
    </reaction>
</comment>
<dbReference type="Proteomes" id="UP000199556">
    <property type="component" value="Unassembled WGS sequence"/>
</dbReference>
<feature type="site" description="Important for substrate specificity" evidence="3">
    <location>
        <position position="169"/>
    </location>
</feature>
<dbReference type="GO" id="GO:0006166">
    <property type="term" value="P:purine ribonucleoside salvage"/>
    <property type="evidence" value="ECO:0007669"/>
    <property type="project" value="UniProtKB-UniRule"/>
</dbReference>
<dbReference type="AlphaFoldDB" id="A0A1I4PNT9"/>
<dbReference type="RefSeq" id="WP_090483508.1">
    <property type="nucleotide sequence ID" value="NZ_FOUO01000002.1"/>
</dbReference>
<feature type="binding site" evidence="3">
    <location>
        <begin position="54"/>
        <end position="55"/>
    </location>
    <ligand>
        <name>phosphate</name>
        <dbReference type="ChEBI" id="CHEBI:43474"/>
    </ligand>
</feature>
<dbReference type="InterPro" id="IPR035994">
    <property type="entry name" value="Nucleoside_phosphorylase_sf"/>
</dbReference>
<keyword evidence="6" id="KW-1185">Reference proteome</keyword>
<keyword evidence="3" id="KW-0660">Purine salvage</keyword>
<dbReference type="PANTHER" id="PTHR42679:SF2">
    <property type="entry name" value="S-METHYL-5'-THIOADENOSINE PHOSPHORYLASE"/>
    <property type="match status" value="1"/>
</dbReference>
<dbReference type="NCBIfam" id="NF006599">
    <property type="entry name" value="PRK09136.1"/>
    <property type="match status" value="1"/>
</dbReference>
<dbReference type="Gene3D" id="3.40.50.1580">
    <property type="entry name" value="Nucleoside phosphorylase domain"/>
    <property type="match status" value="1"/>
</dbReference>
<protein>
    <recommendedName>
        <fullName evidence="3">Probable S-methyl-5'-thioinosine phosphorylase</fullName>
        <ecNumber evidence="3">2.4.2.44</ecNumber>
    </recommendedName>
    <alternativeName>
        <fullName evidence="3">5'-methylthioinosine phosphorylase</fullName>
        <shortName evidence="3">MTI phosphorylase</shortName>
        <shortName evidence="3">MTIP</shortName>
    </alternativeName>
</protein>
<keyword evidence="2 3" id="KW-0808">Transferase</keyword>
<dbReference type="InterPro" id="IPR000845">
    <property type="entry name" value="Nucleoside_phosphorylase_d"/>
</dbReference>
<dbReference type="EC" id="2.4.2.44" evidence="3"/>
<feature type="site" description="Important for substrate specificity" evidence="3">
    <location>
        <position position="225"/>
    </location>
</feature>
<evidence type="ECO:0000313" key="6">
    <source>
        <dbReference type="Proteomes" id="UP000199556"/>
    </source>
</evidence>
<evidence type="ECO:0000256" key="1">
    <source>
        <dbReference type="ARBA" id="ARBA00022676"/>
    </source>
</evidence>
<dbReference type="GO" id="GO:0005829">
    <property type="term" value="C:cytosol"/>
    <property type="evidence" value="ECO:0007669"/>
    <property type="project" value="TreeGrafter"/>
</dbReference>
<accession>A0A1I4PNT9</accession>
<evidence type="ECO:0000256" key="2">
    <source>
        <dbReference type="ARBA" id="ARBA00022679"/>
    </source>
</evidence>
<evidence type="ECO:0000313" key="5">
    <source>
        <dbReference type="EMBL" id="SFM29344.1"/>
    </source>
</evidence>
<feature type="binding site" evidence="3">
    <location>
        <position position="187"/>
    </location>
    <ligand>
        <name>substrate</name>
    </ligand>
</feature>
<proteinExistence type="inferred from homology"/>
<evidence type="ECO:0000259" key="4">
    <source>
        <dbReference type="Pfam" id="PF01048"/>
    </source>
</evidence>
<dbReference type="InterPro" id="IPR010044">
    <property type="entry name" value="MTAP"/>
</dbReference>
<feature type="binding site" evidence="3">
    <location>
        <position position="188"/>
    </location>
    <ligand>
        <name>phosphate</name>
        <dbReference type="ChEBI" id="CHEBI:43474"/>
    </ligand>
</feature>
<dbReference type="GO" id="GO:0019509">
    <property type="term" value="P:L-methionine salvage from methylthioadenosine"/>
    <property type="evidence" value="ECO:0007669"/>
    <property type="project" value="TreeGrafter"/>
</dbReference>
<dbReference type="UniPathway" id="UPA00606"/>